<protein>
    <submittedName>
        <fullName evidence="1">Uncharacterized protein</fullName>
    </submittedName>
</protein>
<organism evidence="1">
    <name type="scientific">bioreactor metagenome</name>
    <dbReference type="NCBI Taxonomy" id="1076179"/>
    <lineage>
        <taxon>unclassified sequences</taxon>
        <taxon>metagenomes</taxon>
        <taxon>ecological metagenomes</taxon>
    </lineage>
</organism>
<comment type="caution">
    <text evidence="1">The sequence shown here is derived from an EMBL/GenBank/DDBJ whole genome shotgun (WGS) entry which is preliminary data.</text>
</comment>
<gene>
    <name evidence="1" type="ORF">SDC9_145709</name>
</gene>
<name>A0A645EB06_9ZZZZ</name>
<proteinExistence type="predicted"/>
<reference evidence="1" key="1">
    <citation type="submission" date="2019-08" db="EMBL/GenBank/DDBJ databases">
        <authorList>
            <person name="Kucharzyk K."/>
            <person name="Murdoch R.W."/>
            <person name="Higgins S."/>
            <person name="Loffler F."/>
        </authorList>
    </citation>
    <scope>NUCLEOTIDE SEQUENCE</scope>
</reference>
<accession>A0A645EB06</accession>
<dbReference type="AlphaFoldDB" id="A0A645EB06"/>
<evidence type="ECO:0000313" key="1">
    <source>
        <dbReference type="EMBL" id="MPM98521.1"/>
    </source>
</evidence>
<sequence>MHVGGGAAEFQRERGRDDDFRWCRDAGELRVHLRADVLELDCVHRLPSLRIFGEDDAQQALDDALLGGGEITPLDPGMEAAVAAEHVVDDQEDQIGVEDKQRRAAQRLGRDQIQVGRDDQVADELAVFLHADRADRDFRVTVHIVEEADAQVTGETLVDQLQRRHPAADDALLSAQVVGTNPGFVPAAFFRIVGFPSDALEQGVNFVLGEKVASHGSLLDDERSEQHRDYRAFGVNDFALLVLGRRLDRRIDFVHDLASQLFLAFLG</sequence>
<dbReference type="EMBL" id="VSSQ01044676">
    <property type="protein sequence ID" value="MPM98521.1"/>
    <property type="molecule type" value="Genomic_DNA"/>
</dbReference>